<name>A0A3B0C187_9FLAO</name>
<dbReference type="PANTHER" id="PTHR43606">
    <property type="entry name" value="PHOSPHATASE, PUTATIVE (AFU_ORTHOLOGUE AFUA_6G08710)-RELATED"/>
    <property type="match status" value="1"/>
</dbReference>
<dbReference type="PANTHER" id="PTHR43606:SF1">
    <property type="entry name" value="PHOD-LIKE PHOSPHATASE METALLOPHOSPHATASE DOMAIN-CONTAINING PROTEIN"/>
    <property type="match status" value="1"/>
</dbReference>
<dbReference type="InterPro" id="IPR029052">
    <property type="entry name" value="Metallo-depent_PP-like"/>
</dbReference>
<comment type="caution">
    <text evidence="2">The sequence shown here is derived from an EMBL/GenBank/DDBJ whole genome shotgun (WGS) entry which is preliminary data.</text>
</comment>
<sequence>MENKILLLVLFLTSSLYHNLKAQEIDNQVYFTTGFKIGEVTDKSAVILTRLCKTSKPVAVHHKRKEAPFKSPIDFDNTVPINNMEGAVEGSFGQVKIRLLSKDTLIQTKWMYVSAYKDFTIKRKFENLRPNTTYNITIEGKKEEESPTTHIKGKFTTAPSQKEAVPVLFTSSTCQYYWSYDNPTRGFKIYDSMLKLNPLFHCQTGDYVYYDKPGPMAYTVPLARHKWHAMNSWPSLMDFYKATPLYIQKDDHDLLKDDATPYSSPFGELTFEDGLSIWREQVPIMGKPYRTFRWGKDLQIWVVEGREFRSDNKIPDGKNKTIWGREQINWFKKTVQSSDATFKVLVSPTPIVGPDRPKGKFDNHSNVSFETEGTWLRQYLADQNVFVINGDRHWQYVSVDPKTGLWEFSQGPVSDTHAQGWNPDNVKPEHRFLRVKGGFLATKVYREDGVPIINFMHYDVDGKLMHDEKISAKQ</sequence>
<keyword evidence="3" id="KW-1185">Reference proteome</keyword>
<dbReference type="Pfam" id="PF09423">
    <property type="entry name" value="PhoD"/>
    <property type="match status" value="1"/>
</dbReference>
<reference evidence="2 3" key="1">
    <citation type="submission" date="2018-10" db="EMBL/GenBank/DDBJ databases">
        <title>Ulvibacterium marinum gen. nov., sp. nov., a novel marine bacterium of the family Flavobacteriaceae, isolated from a culture of the green alga Ulva prolifera.</title>
        <authorList>
            <person name="Zhang Z."/>
        </authorList>
    </citation>
    <scope>NUCLEOTIDE SEQUENCE [LARGE SCALE GENOMIC DNA]</scope>
    <source>
        <strain evidence="2 3">CCMM003</strain>
    </source>
</reference>
<feature type="domain" description="PhoD-like phosphatase metallophosphatase" evidence="1">
    <location>
        <begin position="172"/>
        <end position="420"/>
    </location>
</feature>
<dbReference type="InterPro" id="IPR052900">
    <property type="entry name" value="Phospholipid_Metab_Enz"/>
</dbReference>
<proteinExistence type="predicted"/>
<dbReference type="AlphaFoldDB" id="A0A3B0C187"/>
<dbReference type="InterPro" id="IPR018946">
    <property type="entry name" value="PhoD-like_MPP"/>
</dbReference>
<gene>
    <name evidence="2" type="ORF">D7Z94_16665</name>
</gene>
<dbReference type="OrthoDB" id="9763616at2"/>
<evidence type="ECO:0000313" key="3">
    <source>
        <dbReference type="Proteomes" id="UP000276603"/>
    </source>
</evidence>
<evidence type="ECO:0000259" key="1">
    <source>
        <dbReference type="Pfam" id="PF09423"/>
    </source>
</evidence>
<dbReference type="Gene3D" id="3.60.21.70">
    <property type="entry name" value="PhoD-like phosphatase"/>
    <property type="match status" value="1"/>
</dbReference>
<dbReference type="Proteomes" id="UP000276603">
    <property type="component" value="Unassembled WGS sequence"/>
</dbReference>
<dbReference type="InterPro" id="IPR038607">
    <property type="entry name" value="PhoD-like_sf"/>
</dbReference>
<dbReference type="RefSeq" id="WP_120712704.1">
    <property type="nucleotide sequence ID" value="NZ_RBCJ01000003.1"/>
</dbReference>
<protein>
    <submittedName>
        <fullName evidence="2">Alkaline phosphatase</fullName>
    </submittedName>
</protein>
<organism evidence="2 3">
    <name type="scientific">Ulvibacterium marinum</name>
    <dbReference type="NCBI Taxonomy" id="2419782"/>
    <lineage>
        <taxon>Bacteria</taxon>
        <taxon>Pseudomonadati</taxon>
        <taxon>Bacteroidota</taxon>
        <taxon>Flavobacteriia</taxon>
        <taxon>Flavobacteriales</taxon>
        <taxon>Flavobacteriaceae</taxon>
        <taxon>Ulvibacterium</taxon>
    </lineage>
</organism>
<dbReference type="SUPFAM" id="SSF56300">
    <property type="entry name" value="Metallo-dependent phosphatases"/>
    <property type="match status" value="1"/>
</dbReference>
<evidence type="ECO:0000313" key="2">
    <source>
        <dbReference type="EMBL" id="RKN79895.1"/>
    </source>
</evidence>
<accession>A0A3B0C187</accession>
<dbReference type="EMBL" id="RBCJ01000003">
    <property type="protein sequence ID" value="RKN79895.1"/>
    <property type="molecule type" value="Genomic_DNA"/>
</dbReference>